<organism evidence="1 2">
    <name type="scientific">Pseudoduganella namucuonensis</name>
    <dbReference type="NCBI Taxonomy" id="1035707"/>
    <lineage>
        <taxon>Bacteria</taxon>
        <taxon>Pseudomonadati</taxon>
        <taxon>Pseudomonadota</taxon>
        <taxon>Betaproteobacteria</taxon>
        <taxon>Burkholderiales</taxon>
        <taxon>Oxalobacteraceae</taxon>
        <taxon>Telluria group</taxon>
        <taxon>Pseudoduganella</taxon>
    </lineage>
</organism>
<keyword evidence="2" id="KW-1185">Reference proteome</keyword>
<proteinExistence type="predicted"/>
<reference evidence="2" key="1">
    <citation type="submission" date="2016-10" db="EMBL/GenBank/DDBJ databases">
        <authorList>
            <person name="Varghese N."/>
            <person name="Submissions S."/>
        </authorList>
    </citation>
    <scope>NUCLEOTIDE SEQUENCE [LARGE SCALE GENOMIC DNA]</scope>
    <source>
        <strain evidence="2">CGMCC 1.11014</strain>
    </source>
</reference>
<evidence type="ECO:0000313" key="2">
    <source>
        <dbReference type="Proteomes" id="UP000199391"/>
    </source>
</evidence>
<accession>A0A1I7K7I4</accession>
<name>A0A1I7K7I4_9BURK</name>
<protein>
    <submittedName>
        <fullName evidence="1">Uncharacterized protein</fullName>
    </submittedName>
</protein>
<dbReference type="EMBL" id="FPBO01000015">
    <property type="protein sequence ID" value="SFU93322.1"/>
    <property type="molecule type" value="Genomic_DNA"/>
</dbReference>
<dbReference type="AlphaFoldDB" id="A0A1I7K7I4"/>
<dbReference type="Proteomes" id="UP000199391">
    <property type="component" value="Unassembled WGS sequence"/>
</dbReference>
<sequence>MLGESVIDALVVPPNEQIEALYRLARLGNMEDVLRWSNRLDALDERYWPFADQLRALAKGYQSKAILNFAKRYYLDETETSLDHDTSTLDRK</sequence>
<gene>
    <name evidence="1" type="ORF">SAMN05216552_101555</name>
</gene>
<dbReference type="STRING" id="1035707.SAMN05216552_101555"/>
<evidence type="ECO:0000313" key="1">
    <source>
        <dbReference type="EMBL" id="SFU93322.1"/>
    </source>
</evidence>